<name>A0A5A7MWB7_9PROT</name>
<keyword evidence="4" id="KW-0472">Membrane</keyword>
<evidence type="ECO:0000256" key="4">
    <source>
        <dbReference type="ARBA" id="ARBA00023136"/>
    </source>
</evidence>
<comment type="pathway">
    <text evidence="2">Lipid metabolism; fatty acid beta-oxidation.</text>
</comment>
<evidence type="ECO:0000256" key="6">
    <source>
        <dbReference type="ARBA" id="ARBA00039545"/>
    </source>
</evidence>
<dbReference type="Proteomes" id="UP000325187">
    <property type="component" value="Unassembled WGS sequence"/>
</dbReference>
<dbReference type="Gene3D" id="3.30.300.30">
    <property type="match status" value="1"/>
</dbReference>
<dbReference type="Gene3D" id="3.40.50.12780">
    <property type="entry name" value="N-terminal domain of ligase-like"/>
    <property type="match status" value="1"/>
</dbReference>
<evidence type="ECO:0000313" key="11">
    <source>
        <dbReference type="Proteomes" id="UP000325187"/>
    </source>
</evidence>
<comment type="caution">
    <text evidence="10">The sequence shown here is derived from an EMBL/GenBank/DDBJ whole genome shotgun (WGS) entry which is preliminary data.</text>
</comment>
<feature type="domain" description="AMP-binding enzyme C-terminal" evidence="9">
    <location>
        <begin position="487"/>
        <end position="560"/>
    </location>
</feature>
<dbReference type="AlphaFoldDB" id="A0A5A7MWB7"/>
<dbReference type="InterPro" id="IPR045851">
    <property type="entry name" value="AMP-bd_C_sf"/>
</dbReference>
<evidence type="ECO:0000259" key="9">
    <source>
        <dbReference type="Pfam" id="PF13193"/>
    </source>
</evidence>
<dbReference type="GO" id="GO:0004467">
    <property type="term" value="F:long-chain fatty acid-CoA ligase activity"/>
    <property type="evidence" value="ECO:0007669"/>
    <property type="project" value="UniProtKB-EC"/>
</dbReference>
<dbReference type="GO" id="GO:0016020">
    <property type="term" value="C:membrane"/>
    <property type="evidence" value="ECO:0007669"/>
    <property type="project" value="UniProtKB-SubCell"/>
</dbReference>
<dbReference type="InterPro" id="IPR000873">
    <property type="entry name" value="AMP-dep_synth/lig_dom"/>
</dbReference>
<dbReference type="RefSeq" id="WP_210432097.1">
    <property type="nucleotide sequence ID" value="NZ_BKCM01000001.1"/>
</dbReference>
<dbReference type="Pfam" id="PF13193">
    <property type="entry name" value="AMP-binding_C"/>
    <property type="match status" value="1"/>
</dbReference>
<dbReference type="SUPFAM" id="SSF56801">
    <property type="entry name" value="Acetyl-CoA synthetase-like"/>
    <property type="match status" value="1"/>
</dbReference>
<dbReference type="PANTHER" id="PTHR43767">
    <property type="entry name" value="LONG-CHAIN-FATTY-ACID--COA LIGASE"/>
    <property type="match status" value="1"/>
</dbReference>
<dbReference type="InterPro" id="IPR050237">
    <property type="entry name" value="ATP-dep_AMP-bd_enzyme"/>
</dbReference>
<evidence type="ECO:0000256" key="3">
    <source>
        <dbReference type="ARBA" id="ARBA00022598"/>
    </source>
</evidence>
<proteinExistence type="predicted"/>
<evidence type="ECO:0000256" key="1">
    <source>
        <dbReference type="ARBA" id="ARBA00004170"/>
    </source>
</evidence>
<keyword evidence="11" id="KW-1185">Reference proteome</keyword>
<dbReference type="EC" id="6.2.1.3" evidence="5"/>
<gene>
    <name evidence="10" type="primary">fadD-2</name>
    <name evidence="10" type="ORF">JCM17845_02570</name>
</gene>
<dbReference type="PANTHER" id="PTHR43767:SF8">
    <property type="entry name" value="LONG-CHAIN-FATTY-ACID--COA LIGASE"/>
    <property type="match status" value="1"/>
</dbReference>
<evidence type="ECO:0000313" key="10">
    <source>
        <dbReference type="EMBL" id="GEQ99633.1"/>
    </source>
</evidence>
<protein>
    <recommendedName>
        <fullName evidence="6">Long-chain-fatty-acid--CoA ligase</fullName>
        <ecNumber evidence="5">6.2.1.3</ecNumber>
    </recommendedName>
    <alternativeName>
        <fullName evidence="7">Long-chain acyl-CoA synthetase</fullName>
    </alternativeName>
</protein>
<evidence type="ECO:0000256" key="5">
    <source>
        <dbReference type="ARBA" id="ARBA00026121"/>
    </source>
</evidence>
<reference evidence="10 11" key="1">
    <citation type="submission" date="2019-09" db="EMBL/GenBank/DDBJ databases">
        <title>NBRP : Genome information of microbial organism related human and environment.</title>
        <authorList>
            <person name="Hattori M."/>
            <person name="Oshima K."/>
            <person name="Inaba H."/>
            <person name="Suda W."/>
            <person name="Sakamoto M."/>
            <person name="Iino T."/>
            <person name="Kitahara M."/>
            <person name="Oshida Y."/>
            <person name="Iida T."/>
            <person name="Kudo T."/>
            <person name="Itoh T."/>
            <person name="Ohkuma M."/>
        </authorList>
    </citation>
    <scope>NUCLEOTIDE SEQUENCE [LARGE SCALE GENOMIC DNA]</scope>
    <source>
        <strain evidence="10 11">Mie-1</strain>
    </source>
</reference>
<dbReference type="EMBL" id="BKCM01000001">
    <property type="protein sequence ID" value="GEQ99633.1"/>
    <property type="molecule type" value="Genomic_DNA"/>
</dbReference>
<evidence type="ECO:0000259" key="8">
    <source>
        <dbReference type="Pfam" id="PF00501"/>
    </source>
</evidence>
<dbReference type="Pfam" id="PF00501">
    <property type="entry name" value="AMP-binding"/>
    <property type="match status" value="1"/>
</dbReference>
<dbReference type="InterPro" id="IPR025110">
    <property type="entry name" value="AMP-bd_C"/>
</dbReference>
<sequence>MTEAAKPWHRYYDQSSGPFHPERLLAGSMAELIERACAEHGDQLAYSCCLPNGAHASLRFSEIETLSAALAFFLRDDLGLQPGDVVAIQAPNVLGYPVAAFAVMRAGLILTGINPLYTVSEANYQLKDSGAKALFILDLFGDKLAQSLKDTDVRHVIRLSVADQFPTFKRLMIQMVLRHVQKRIPPMAVPSISLAEAIKRGHKKQAGRDAAVLTADRKLDDVAIFQYTGGTTGRSKGAELTERNLLANITQQDTFNGARLRALNEGQETSLLILPLYHVYALAIGAMHAMRSGTHMVLAPNPRPLSNLRSAFEQFEISMLPGINTLFNELLKQEWFTENPPESLRWCFSGAAPLSESTRQRWERLTGCQIYEGYGLTEGTCIVSSSPLDGSAKPGTVGVPIPGTDIRIVDDAGTILAPGEAGEILVRGPQVMRGYLGRPDATKETIRDGWLYTGDIGSLDEDGFLTILDRKKDMLIVSGFNVYPSDIEEVIQSHDAVLEAAVVGVLDDRTGEAPVAYVVPRVAGLGEDDIRRHCEDHLTNYKRPRHYVLVEELPKSPVGKLLRRALREEARQHFGADKRQ</sequence>
<evidence type="ECO:0000256" key="2">
    <source>
        <dbReference type="ARBA" id="ARBA00005005"/>
    </source>
</evidence>
<dbReference type="PROSITE" id="PS00455">
    <property type="entry name" value="AMP_BINDING"/>
    <property type="match status" value="1"/>
</dbReference>
<keyword evidence="3 10" id="KW-0436">Ligase</keyword>
<comment type="subcellular location">
    <subcellularLocation>
        <location evidence="1">Membrane</location>
        <topology evidence="1">Peripheral membrane protein</topology>
    </subcellularLocation>
</comment>
<organism evidence="10 11">
    <name type="scientific">Iodidimonas gelatinilytica</name>
    <dbReference type="NCBI Taxonomy" id="1236966"/>
    <lineage>
        <taxon>Bacteria</taxon>
        <taxon>Pseudomonadati</taxon>
        <taxon>Pseudomonadota</taxon>
        <taxon>Alphaproteobacteria</taxon>
        <taxon>Iodidimonadales</taxon>
        <taxon>Iodidimonadaceae</taxon>
        <taxon>Iodidimonas</taxon>
    </lineage>
</organism>
<dbReference type="CDD" id="cd05936">
    <property type="entry name" value="FC-FACS_FadD_like"/>
    <property type="match status" value="1"/>
</dbReference>
<feature type="domain" description="AMP-dependent synthetase/ligase" evidence="8">
    <location>
        <begin position="34"/>
        <end position="436"/>
    </location>
</feature>
<dbReference type="InterPro" id="IPR042099">
    <property type="entry name" value="ANL_N_sf"/>
</dbReference>
<accession>A0A5A7MWB7</accession>
<evidence type="ECO:0000256" key="7">
    <source>
        <dbReference type="ARBA" id="ARBA00042773"/>
    </source>
</evidence>
<dbReference type="InterPro" id="IPR020845">
    <property type="entry name" value="AMP-binding_CS"/>
</dbReference>